<proteinExistence type="predicted"/>
<keyword evidence="2" id="KW-1185">Reference proteome</keyword>
<comment type="caution">
    <text evidence="1">The sequence shown here is derived from an EMBL/GenBank/DDBJ whole genome shotgun (WGS) entry which is preliminary data.</text>
</comment>
<protein>
    <submittedName>
        <fullName evidence="1">Uncharacterized protein</fullName>
    </submittedName>
</protein>
<reference evidence="1 2" key="1">
    <citation type="submission" date="2020-09" db="EMBL/GenBank/DDBJ databases">
        <title>De no assembly of potato wild relative species, Solanum commersonii.</title>
        <authorList>
            <person name="Cho K."/>
        </authorList>
    </citation>
    <scope>NUCLEOTIDE SEQUENCE [LARGE SCALE GENOMIC DNA]</scope>
    <source>
        <strain evidence="1">LZ3.2</strain>
        <tissue evidence="1">Leaf</tissue>
    </source>
</reference>
<name>A0A9J5ZXI3_SOLCO</name>
<evidence type="ECO:0000313" key="1">
    <source>
        <dbReference type="EMBL" id="KAG5616977.1"/>
    </source>
</evidence>
<gene>
    <name evidence="1" type="ORF">H5410_016801</name>
</gene>
<dbReference type="Proteomes" id="UP000824120">
    <property type="component" value="Chromosome 3"/>
</dbReference>
<evidence type="ECO:0000313" key="2">
    <source>
        <dbReference type="Proteomes" id="UP000824120"/>
    </source>
</evidence>
<dbReference type="AlphaFoldDB" id="A0A9J5ZXI3"/>
<dbReference type="EMBL" id="JACXVP010000003">
    <property type="protein sequence ID" value="KAG5616977.1"/>
    <property type="molecule type" value="Genomic_DNA"/>
</dbReference>
<accession>A0A9J5ZXI3</accession>
<sequence>MVKNHQRLSPFSPRSLVSAFAFVSRHRSFLSSGMDHLIIMGSTINNTPQSMPFRIIPSHAYRTCLYSSTTNQDAKEHFKRTASPSIQSNTILLG</sequence>
<organism evidence="1 2">
    <name type="scientific">Solanum commersonii</name>
    <name type="common">Commerson's wild potato</name>
    <name type="synonym">Commerson's nightshade</name>
    <dbReference type="NCBI Taxonomy" id="4109"/>
    <lineage>
        <taxon>Eukaryota</taxon>
        <taxon>Viridiplantae</taxon>
        <taxon>Streptophyta</taxon>
        <taxon>Embryophyta</taxon>
        <taxon>Tracheophyta</taxon>
        <taxon>Spermatophyta</taxon>
        <taxon>Magnoliopsida</taxon>
        <taxon>eudicotyledons</taxon>
        <taxon>Gunneridae</taxon>
        <taxon>Pentapetalae</taxon>
        <taxon>asterids</taxon>
        <taxon>lamiids</taxon>
        <taxon>Solanales</taxon>
        <taxon>Solanaceae</taxon>
        <taxon>Solanoideae</taxon>
        <taxon>Solaneae</taxon>
        <taxon>Solanum</taxon>
    </lineage>
</organism>